<dbReference type="Proteomes" id="UP000289792">
    <property type="component" value="Unassembled WGS sequence"/>
</dbReference>
<dbReference type="SUPFAM" id="SSF48452">
    <property type="entry name" value="TPR-like"/>
    <property type="match status" value="1"/>
</dbReference>
<protein>
    <submittedName>
        <fullName evidence="9">RagB/SusD family nutrient uptake outer membrane protein</fullName>
    </submittedName>
</protein>
<evidence type="ECO:0000256" key="1">
    <source>
        <dbReference type="ARBA" id="ARBA00004442"/>
    </source>
</evidence>
<dbReference type="Pfam" id="PF14322">
    <property type="entry name" value="SusD-like_3"/>
    <property type="match status" value="1"/>
</dbReference>
<dbReference type="RefSeq" id="WP_129016469.1">
    <property type="nucleotide sequence ID" value="NZ_SDDZ01000002.1"/>
</dbReference>
<evidence type="ECO:0000256" key="4">
    <source>
        <dbReference type="ARBA" id="ARBA00023136"/>
    </source>
</evidence>
<gene>
    <name evidence="9" type="ORF">ESZ48_06300</name>
</gene>
<organism evidence="9 10">
    <name type="scientific">Gelidibacter gilvus</name>
    <dbReference type="NCBI Taxonomy" id="59602"/>
    <lineage>
        <taxon>Bacteria</taxon>
        <taxon>Pseudomonadati</taxon>
        <taxon>Bacteroidota</taxon>
        <taxon>Flavobacteriia</taxon>
        <taxon>Flavobacteriales</taxon>
        <taxon>Flavobacteriaceae</taxon>
        <taxon>Gelidibacter</taxon>
    </lineage>
</organism>
<dbReference type="InterPro" id="IPR011990">
    <property type="entry name" value="TPR-like_helical_dom_sf"/>
</dbReference>
<reference evidence="9 10" key="1">
    <citation type="submission" date="2019-01" db="EMBL/GenBank/DDBJ databases">
        <title>Genome sequence of the Antarctic species Gelidibacter gilvus ACAM 158(T).</title>
        <authorList>
            <person name="Bowman J.P."/>
        </authorList>
    </citation>
    <scope>NUCLEOTIDE SEQUENCE [LARGE SCALE GENOMIC DNA]</scope>
    <source>
        <strain evidence="9 10">IC158</strain>
    </source>
</reference>
<comment type="similarity">
    <text evidence="2">Belongs to the SusD family.</text>
</comment>
<keyword evidence="4" id="KW-0472">Membrane</keyword>
<dbReference type="GO" id="GO:0009279">
    <property type="term" value="C:cell outer membrane"/>
    <property type="evidence" value="ECO:0007669"/>
    <property type="project" value="UniProtKB-SubCell"/>
</dbReference>
<evidence type="ECO:0000259" key="7">
    <source>
        <dbReference type="Pfam" id="PF07980"/>
    </source>
</evidence>
<evidence type="ECO:0000259" key="8">
    <source>
        <dbReference type="Pfam" id="PF14322"/>
    </source>
</evidence>
<evidence type="ECO:0000256" key="6">
    <source>
        <dbReference type="SAM" id="SignalP"/>
    </source>
</evidence>
<evidence type="ECO:0000256" key="5">
    <source>
        <dbReference type="ARBA" id="ARBA00023237"/>
    </source>
</evidence>
<evidence type="ECO:0000256" key="3">
    <source>
        <dbReference type="ARBA" id="ARBA00022729"/>
    </source>
</evidence>
<dbReference type="EMBL" id="SDDZ01000002">
    <property type="protein sequence ID" value="RXJ51471.1"/>
    <property type="molecule type" value="Genomic_DNA"/>
</dbReference>
<comment type="subcellular location">
    <subcellularLocation>
        <location evidence="1">Cell outer membrane</location>
    </subcellularLocation>
</comment>
<evidence type="ECO:0000256" key="2">
    <source>
        <dbReference type="ARBA" id="ARBA00006275"/>
    </source>
</evidence>
<keyword evidence="3 6" id="KW-0732">Signal</keyword>
<dbReference type="Pfam" id="PF07980">
    <property type="entry name" value="SusD_RagB"/>
    <property type="match status" value="1"/>
</dbReference>
<evidence type="ECO:0000313" key="9">
    <source>
        <dbReference type="EMBL" id="RXJ51471.1"/>
    </source>
</evidence>
<feature type="domain" description="RagB/SusD" evidence="7">
    <location>
        <begin position="273"/>
        <end position="576"/>
    </location>
</feature>
<proteinExistence type="inferred from homology"/>
<sequence length="576" mass="64347">MRKLIINSKVKLSVLALSMAALAYNCSDYLDTPPKDVFTDDNFWTSENNVRTFSWLNYDTFLGYGNNASTSSDFYFHNSSKIDDNLAMNVFINLNTTANATNGNWNSYYTLIRRTNLMLQRVPTVPMDEAKKNHYLGVAKFFRAFTYFRLAQEFGDVPYTDLYLSQNDADVYKPALSRAQVIDNVIKDLEEATTLLLEEDDKNTTVNKNTAYALLSRVGLYEGTYRKYNSSQDGSEYLLKAKAAALVVMDNPKYALQSDWKSLYNSIELLGNPEVILAKRYIQGVLSNSIQAYTNTSTVQSGLTKFAAESYVTTNGLPIKQVGGNPQFLGDETITNTFANRDPRFAKAFGTEDYAYSDKPWNGLTSITGYVFQLYNNPALSGPEVTTINQNHIDAPIFTLSEVYLNYAEASAELGTITNADLDASINKVRARAGIATLTTDGTNAMVNGVQIEDPQRTSALEQITGAVNPIIWEIRRERRTEFMSWTAMRQLDILRWKKGDYLDSTANPDVVLGARIPSLIGTASKTKVNADGYVIPYVGVTREFVSPKHYLSAIPTNDISLYEAEGVELKQNPGW</sequence>
<dbReference type="InterPro" id="IPR012944">
    <property type="entry name" value="SusD_RagB_dom"/>
</dbReference>
<name>A0A4Q0XJL5_9FLAO</name>
<accession>A0A4Q0XJL5</accession>
<keyword evidence="5" id="KW-0998">Cell outer membrane</keyword>
<dbReference type="InterPro" id="IPR033985">
    <property type="entry name" value="SusD-like_N"/>
</dbReference>
<feature type="chain" id="PRO_5020346605" evidence="6">
    <location>
        <begin position="24"/>
        <end position="576"/>
    </location>
</feature>
<dbReference type="OrthoDB" id="5694214at2"/>
<dbReference type="AlphaFoldDB" id="A0A4Q0XJL5"/>
<comment type="caution">
    <text evidence="9">The sequence shown here is derived from an EMBL/GenBank/DDBJ whole genome shotgun (WGS) entry which is preliminary data.</text>
</comment>
<keyword evidence="10" id="KW-1185">Reference proteome</keyword>
<feature type="domain" description="SusD-like N-terminal" evidence="8">
    <location>
        <begin position="68"/>
        <end position="220"/>
    </location>
</feature>
<dbReference type="Gene3D" id="1.25.40.390">
    <property type="match status" value="1"/>
</dbReference>
<feature type="signal peptide" evidence="6">
    <location>
        <begin position="1"/>
        <end position="23"/>
    </location>
</feature>
<evidence type="ECO:0000313" key="10">
    <source>
        <dbReference type="Proteomes" id="UP000289792"/>
    </source>
</evidence>